<reference evidence="1 2" key="1">
    <citation type="submission" date="2018-03" db="EMBL/GenBank/DDBJ databases">
        <title>Bacteriophage NCPPB3778 and a type I-E CRISPR drive the evolution of the US Biological Select Agent, Rathayibacter toxicus.</title>
        <authorList>
            <person name="Davis E.W.II."/>
            <person name="Tabima J.F."/>
            <person name="Weisberg A.J."/>
            <person name="Dantas Lopes L."/>
            <person name="Wiseman M.S."/>
            <person name="Wiseman M.S."/>
            <person name="Pupko T."/>
            <person name="Belcher M.S."/>
            <person name="Sechler A.J."/>
            <person name="Tancos M.A."/>
            <person name="Schroeder B.K."/>
            <person name="Murray T.D."/>
            <person name="Luster D.G."/>
            <person name="Schneider W.L."/>
            <person name="Rogers E."/>
            <person name="Andreote F.D."/>
            <person name="Grunwald N.J."/>
            <person name="Putnam M.L."/>
            <person name="Chang J.H."/>
        </authorList>
    </citation>
    <scope>NUCLEOTIDE SEQUENCE [LARGE SCALE GENOMIC DNA]</scope>
    <source>
        <strain evidence="1 2">DSM 15932</strain>
    </source>
</reference>
<dbReference type="CDD" id="cd00761">
    <property type="entry name" value="Glyco_tranf_GTA_type"/>
    <property type="match status" value="1"/>
</dbReference>
<evidence type="ECO:0008006" key="3">
    <source>
        <dbReference type="Google" id="ProtNLM"/>
    </source>
</evidence>
<evidence type="ECO:0000313" key="2">
    <source>
        <dbReference type="Proteomes" id="UP000285317"/>
    </source>
</evidence>
<dbReference type="SUPFAM" id="SSF53448">
    <property type="entry name" value="Nucleotide-diphospho-sugar transferases"/>
    <property type="match status" value="1"/>
</dbReference>
<gene>
    <name evidence="1" type="ORF">C1I64_03230</name>
</gene>
<dbReference type="Proteomes" id="UP000285317">
    <property type="component" value="Chromosome"/>
</dbReference>
<dbReference type="InterPro" id="IPR029044">
    <property type="entry name" value="Nucleotide-diphossugar_trans"/>
</dbReference>
<accession>A0A3T0SXU2</accession>
<evidence type="ECO:0000313" key="1">
    <source>
        <dbReference type="EMBL" id="AZZ51150.1"/>
    </source>
</evidence>
<protein>
    <recommendedName>
        <fullName evidence="3">Glycosyltransferase</fullName>
    </recommendedName>
</protein>
<name>A0A3T0SXU2_9MICO</name>
<organism evidence="1 2">
    <name type="scientific">Rathayibacter festucae DSM 15932</name>
    <dbReference type="NCBI Taxonomy" id="1328866"/>
    <lineage>
        <taxon>Bacteria</taxon>
        <taxon>Bacillati</taxon>
        <taxon>Actinomycetota</taxon>
        <taxon>Actinomycetes</taxon>
        <taxon>Micrococcales</taxon>
        <taxon>Microbacteriaceae</taxon>
        <taxon>Rathayibacter</taxon>
    </lineage>
</organism>
<proteinExistence type="predicted"/>
<dbReference type="KEGG" id="rfs:C1I64_03230"/>
<dbReference type="EMBL" id="CP028137">
    <property type="protein sequence ID" value="AZZ51150.1"/>
    <property type="molecule type" value="Genomic_DNA"/>
</dbReference>
<sequence>MLALTVVNLVSRAPLTSSEGPVVSLTSYSKRVDQVHLAIESIGRGTQKPSRLILWLDEPERLADPPRALRRLVRRGLEIRETPNYGPHKKYYPYVAGIEHHSVPMVTSDDDTMYPRQWLETLIRAHRKDPDLVVAHRVNKIEVRDRTIAPYASWKRATSPTLSPRNFAVGVRGILYPPAFLDVLRSQGTGFEAVAPRADDVWLHMNLIRSGGRVRPVFDLAAEDFLPVRGGGKVAGLWASNIEAGGNDEQIKNTYGTAEVTVIIEG</sequence>
<dbReference type="AlphaFoldDB" id="A0A3T0SXU2"/>